<keyword evidence="3" id="KW-1185">Reference proteome</keyword>
<dbReference type="InterPro" id="IPR016187">
    <property type="entry name" value="CTDL_fold"/>
</dbReference>
<dbReference type="Proteomes" id="UP001174136">
    <property type="component" value="Unassembled WGS sequence"/>
</dbReference>
<protein>
    <recommendedName>
        <fullName evidence="1">C-type lectin domain-containing protein</fullName>
    </recommendedName>
</protein>
<dbReference type="PROSITE" id="PS50041">
    <property type="entry name" value="C_TYPE_LECTIN_2"/>
    <property type="match status" value="1"/>
</dbReference>
<dbReference type="Gene3D" id="3.10.100.10">
    <property type="entry name" value="Mannose-Binding Protein A, subunit A"/>
    <property type="match status" value="1"/>
</dbReference>
<feature type="domain" description="C-type lectin" evidence="1">
    <location>
        <begin position="48"/>
        <end position="138"/>
    </location>
</feature>
<dbReference type="EMBL" id="JAOPHQ010002276">
    <property type="protein sequence ID" value="KAK0147962.1"/>
    <property type="molecule type" value="Genomic_DNA"/>
</dbReference>
<dbReference type="SUPFAM" id="SSF56436">
    <property type="entry name" value="C-type lectin-like"/>
    <property type="match status" value="1"/>
</dbReference>
<name>A0AA47MXP3_MERPO</name>
<dbReference type="CDD" id="cd00037">
    <property type="entry name" value="CLECT"/>
    <property type="match status" value="1"/>
</dbReference>
<proteinExistence type="predicted"/>
<reference evidence="2" key="1">
    <citation type="journal article" date="2023" name="Front. Mar. Sci.">
        <title>A new Merluccius polli reference genome to investigate the effects of global change in West African waters.</title>
        <authorList>
            <person name="Mateo J.L."/>
            <person name="Blanco-Fernandez C."/>
            <person name="Garcia-Vazquez E."/>
            <person name="Machado-Schiaffino G."/>
        </authorList>
    </citation>
    <scope>NUCLEOTIDE SEQUENCE</scope>
    <source>
        <strain evidence="2">C29</strain>
        <tissue evidence="2">Fin</tissue>
    </source>
</reference>
<evidence type="ECO:0000259" key="1">
    <source>
        <dbReference type="PROSITE" id="PS50041"/>
    </source>
</evidence>
<dbReference type="InterPro" id="IPR001304">
    <property type="entry name" value="C-type_lectin-like"/>
</dbReference>
<gene>
    <name evidence="2" type="ORF">N1851_012328</name>
</gene>
<evidence type="ECO:0000313" key="3">
    <source>
        <dbReference type="Proteomes" id="UP001174136"/>
    </source>
</evidence>
<evidence type="ECO:0000313" key="2">
    <source>
        <dbReference type="EMBL" id="KAK0147962.1"/>
    </source>
</evidence>
<dbReference type="Pfam" id="PF00059">
    <property type="entry name" value="Lectin_C"/>
    <property type="match status" value="1"/>
</dbReference>
<dbReference type="AlphaFoldDB" id="A0AA47MXP3"/>
<accession>A0AA47MXP3</accession>
<sequence>MDGWMDVFHKRHRKQLTEQNPAEEHKQALLSPAVMIILHTFTFSGVLCRHVFVSHHRNWTDAQELCRYSYTDLSPDAASLRQVFQDSLSWVGLHKTPPNGSVWWWSGGGAVTVYQNWHYGKPNDWGGNEVAVEIYAMGDGTTSEKTRRSPSTASACWW</sequence>
<comment type="caution">
    <text evidence="2">The sequence shown here is derived from an EMBL/GenBank/DDBJ whole genome shotgun (WGS) entry which is preliminary data.</text>
</comment>
<organism evidence="2 3">
    <name type="scientific">Merluccius polli</name>
    <name type="common">Benguela hake</name>
    <name type="synonym">Merluccius cadenati</name>
    <dbReference type="NCBI Taxonomy" id="89951"/>
    <lineage>
        <taxon>Eukaryota</taxon>
        <taxon>Metazoa</taxon>
        <taxon>Chordata</taxon>
        <taxon>Craniata</taxon>
        <taxon>Vertebrata</taxon>
        <taxon>Euteleostomi</taxon>
        <taxon>Actinopterygii</taxon>
        <taxon>Neopterygii</taxon>
        <taxon>Teleostei</taxon>
        <taxon>Neoteleostei</taxon>
        <taxon>Acanthomorphata</taxon>
        <taxon>Zeiogadaria</taxon>
        <taxon>Gadariae</taxon>
        <taxon>Gadiformes</taxon>
        <taxon>Gadoidei</taxon>
        <taxon>Merlucciidae</taxon>
        <taxon>Merluccius</taxon>
    </lineage>
</organism>
<dbReference type="InterPro" id="IPR016186">
    <property type="entry name" value="C-type_lectin-like/link_sf"/>
</dbReference>